<evidence type="ECO:0000313" key="2">
    <source>
        <dbReference type="Proteomes" id="UP000198706"/>
    </source>
</evidence>
<dbReference type="PANTHER" id="PTHR34408:SF1">
    <property type="entry name" value="GLYCOSYL HYDROLASE FAMILY 19 DOMAIN-CONTAINING PROTEIN HI_1415"/>
    <property type="match status" value="1"/>
</dbReference>
<dbReference type="AlphaFoldDB" id="A0A1G9PJK9"/>
<keyword evidence="2" id="KW-1185">Reference proteome</keyword>
<dbReference type="Proteomes" id="UP000198706">
    <property type="component" value="Unassembled WGS sequence"/>
</dbReference>
<reference evidence="1 2" key="1">
    <citation type="submission" date="2016-10" db="EMBL/GenBank/DDBJ databases">
        <authorList>
            <person name="de Groot N.N."/>
        </authorList>
    </citation>
    <scope>NUCLEOTIDE SEQUENCE [LARGE SCALE GENOMIC DNA]</scope>
    <source>
        <strain evidence="1 2">JCM 21544</strain>
    </source>
</reference>
<gene>
    <name evidence="1" type="ORF">SAMN05216186_1391</name>
</gene>
<dbReference type="InterPro" id="IPR023346">
    <property type="entry name" value="Lysozyme-like_dom_sf"/>
</dbReference>
<dbReference type="RefSeq" id="WP_425287697.1">
    <property type="nucleotide sequence ID" value="NZ_FNFD01000039.1"/>
</dbReference>
<feature type="non-terminal residue" evidence="1">
    <location>
        <position position="1"/>
    </location>
</feature>
<organism evidence="1 2">
    <name type="scientific">Pseudomonas indica</name>
    <dbReference type="NCBI Taxonomy" id="137658"/>
    <lineage>
        <taxon>Bacteria</taxon>
        <taxon>Pseudomonadati</taxon>
        <taxon>Pseudomonadota</taxon>
        <taxon>Gammaproteobacteria</taxon>
        <taxon>Pseudomonadales</taxon>
        <taxon>Pseudomonadaceae</taxon>
        <taxon>Pseudomonas</taxon>
    </lineage>
</organism>
<name>A0A1G9PJK9_9PSED</name>
<accession>A0A1G9PJK9</accession>
<dbReference type="STRING" id="137658.SAMN05216186_1391"/>
<dbReference type="EMBL" id="FNFD01000039">
    <property type="protein sequence ID" value="SDL98733.1"/>
    <property type="molecule type" value="Genomic_DNA"/>
</dbReference>
<dbReference type="PANTHER" id="PTHR34408">
    <property type="entry name" value="FAMILY PROTEIN, PUTATIVE-RELATED"/>
    <property type="match status" value="1"/>
</dbReference>
<sequence length="288" mass="32812">SEKERIEKLSWWGSLAGKQGINADGKAWHFQPSWLTVNFQTKAKELITLEMLKKAKSDISDDYCLTILPYLNKYAISYKIDTPLLIAHFLSQVGHESGFKVKSENLSYSAKRMREIFGCRNNSKGYNSSTDECKVLPRLRPKLWSEEDKYERNAVKLGNYVYANRNGNGDEDSGDGYKYRGRGIIQLTGKNNYAAYTRIHNEKNPGDNQDFVNNPDLVVSNLEYGIESAFVWWEMNNVNSKILASYNTRTESNLSEHVADVSIIVNGGTIGLQERIEIFKSLRELIKG</sequence>
<dbReference type="InterPro" id="IPR052354">
    <property type="entry name" value="Cell_Wall_Dynamics_Protein"/>
</dbReference>
<proteinExistence type="predicted"/>
<protein>
    <submittedName>
        <fullName evidence="1">Putative chitinase</fullName>
    </submittedName>
</protein>
<evidence type="ECO:0000313" key="1">
    <source>
        <dbReference type="EMBL" id="SDL98733.1"/>
    </source>
</evidence>
<dbReference type="Gene3D" id="1.10.530.10">
    <property type="match status" value="1"/>
</dbReference>
<dbReference type="SUPFAM" id="SSF53955">
    <property type="entry name" value="Lysozyme-like"/>
    <property type="match status" value="1"/>
</dbReference>